<sequence length="71" mass="8265">MSFSPYFAGFAGLAGGLNLIYNVGRARDTRRFWADYYRNTGFKPMYPYRAGVYDWMNNDISAIYSIKKVMK</sequence>
<reference evidence="2" key="2">
    <citation type="submission" date="2015-07" db="EMBL/GenBank/DDBJ databases">
        <title>Plasmids, circular viruses and viroids from rat gut.</title>
        <authorList>
            <person name="Jorgensen T.J."/>
            <person name="Hansen M.A."/>
            <person name="Xu Z."/>
            <person name="Tabak M.A."/>
            <person name="Sorensen S.J."/>
            <person name="Hansen L.H."/>
        </authorList>
    </citation>
    <scope>NUCLEOTIDE SEQUENCE</scope>
    <source>
        <strain evidence="2">RGFK1387</strain>
    </source>
</reference>
<evidence type="ECO:0000313" key="2">
    <source>
        <dbReference type="EMBL" id="CRY97149.1"/>
    </source>
</evidence>
<evidence type="ECO:0000256" key="1">
    <source>
        <dbReference type="SAM" id="Phobius"/>
    </source>
</evidence>
<dbReference type="EMBL" id="LN853945">
    <property type="protein sequence ID" value="CRY97149.1"/>
    <property type="molecule type" value="Genomic_DNA"/>
</dbReference>
<name>A0A0H5Q6U3_9ZZZZ</name>
<keyword evidence="1" id="KW-1133">Transmembrane helix</keyword>
<reference evidence="2" key="1">
    <citation type="submission" date="2015-06" db="EMBL/GenBank/DDBJ databases">
        <authorList>
            <person name="Joergensen T."/>
        </authorList>
    </citation>
    <scope>NUCLEOTIDE SEQUENCE</scope>
    <source>
        <strain evidence="2">RGFK1387</strain>
    </source>
</reference>
<feature type="transmembrane region" description="Helical" evidence="1">
    <location>
        <begin position="6"/>
        <end position="24"/>
    </location>
</feature>
<proteinExistence type="predicted"/>
<accession>A0A0H5Q6U3</accession>
<organism evidence="2">
    <name type="scientific">uncultured prokaryote</name>
    <dbReference type="NCBI Taxonomy" id="198431"/>
    <lineage>
        <taxon>unclassified sequences</taxon>
        <taxon>environmental samples</taxon>
    </lineage>
</organism>
<dbReference type="AlphaFoldDB" id="A0A0H5Q6U3"/>
<keyword evidence="1" id="KW-0472">Membrane</keyword>
<protein>
    <submittedName>
        <fullName evidence="2">Uncharacterized protein</fullName>
    </submittedName>
</protein>
<keyword evidence="1" id="KW-0812">Transmembrane</keyword>